<sequence>MLRRFKKAVEKKKACVVWLGGSLTEGEGASAPCFCWQALLAGWMKEVFPKCSFDFHNKGIGGTNSEFGLYRLKRDVLQYRPDLVFVEFAVNDYAGDPERIREDMEGIVENIREALPETDIVLVLNTTVKMAEENYDKGQIPESVRVHQETAEKYGLPVIRVGEAFLAFVRENGRQRTDFLPDQVHPNDQGYRIYFSIIRKAMEELLNAPCDPQRHACRRLSPPGGLSEGSAPQNHAAKRLCPKRRLKDSRLVHALEEEAEGFRLLAAEGFRKERIALCGREQGYLSSDIPGSRLEISFSGTSFGLVWMIAPDSGRISVSIDAGEKQVFSSWDSYAPRRERINHKMLADNLPAGMHTVRIEVEPEHDGQSLGTFIRIGDWLIG</sequence>
<dbReference type="Gene3D" id="2.60.120.260">
    <property type="entry name" value="Galactose-binding domain-like"/>
    <property type="match status" value="1"/>
</dbReference>
<dbReference type="InterPro" id="IPR013830">
    <property type="entry name" value="SGNH_hydro"/>
</dbReference>
<reference evidence="3" key="2">
    <citation type="submission" date="2021-04" db="EMBL/GenBank/DDBJ databases">
        <authorList>
            <person name="Gilroy R."/>
        </authorList>
    </citation>
    <scope>NUCLEOTIDE SEQUENCE</scope>
    <source>
        <strain evidence="3">ChiSxjej3B15-24422</strain>
    </source>
</reference>
<dbReference type="Pfam" id="PF13472">
    <property type="entry name" value="Lipase_GDSL_2"/>
    <property type="match status" value="1"/>
</dbReference>
<gene>
    <name evidence="3" type="ORF">H9831_02445</name>
</gene>
<accession>A0A9D2C631</accession>
<dbReference type="Proteomes" id="UP000824007">
    <property type="component" value="Unassembled WGS sequence"/>
</dbReference>
<proteinExistence type="predicted"/>
<feature type="domain" description="SGNH hydrolase-type esterase" evidence="2">
    <location>
        <begin position="19"/>
        <end position="193"/>
    </location>
</feature>
<dbReference type="EMBL" id="DXDD01000035">
    <property type="protein sequence ID" value="HIY59530.1"/>
    <property type="molecule type" value="Genomic_DNA"/>
</dbReference>
<protein>
    <recommendedName>
        <fullName evidence="2">SGNH hydrolase-type esterase domain-containing protein</fullName>
    </recommendedName>
</protein>
<name>A0A9D2C631_9FIRM</name>
<reference evidence="3" key="1">
    <citation type="journal article" date="2021" name="PeerJ">
        <title>Extensive microbial diversity within the chicken gut microbiome revealed by metagenomics and culture.</title>
        <authorList>
            <person name="Gilroy R."/>
            <person name="Ravi A."/>
            <person name="Getino M."/>
            <person name="Pursley I."/>
            <person name="Horton D.L."/>
            <person name="Alikhan N.F."/>
            <person name="Baker D."/>
            <person name="Gharbi K."/>
            <person name="Hall N."/>
            <person name="Watson M."/>
            <person name="Adriaenssens E.M."/>
            <person name="Foster-Nyarko E."/>
            <person name="Jarju S."/>
            <person name="Secka A."/>
            <person name="Antonio M."/>
            <person name="Oren A."/>
            <person name="Chaudhuri R.R."/>
            <person name="La Ragione R."/>
            <person name="Hildebrand F."/>
            <person name="Pallen M.J."/>
        </authorList>
    </citation>
    <scope>NUCLEOTIDE SEQUENCE</scope>
    <source>
        <strain evidence="3">ChiSxjej3B15-24422</strain>
    </source>
</reference>
<comment type="caution">
    <text evidence="3">The sequence shown here is derived from an EMBL/GenBank/DDBJ whole genome shotgun (WGS) entry which is preliminary data.</text>
</comment>
<dbReference type="PANTHER" id="PTHR34407">
    <property type="entry name" value="EXPRESSED PROTEIN"/>
    <property type="match status" value="1"/>
</dbReference>
<dbReference type="AlphaFoldDB" id="A0A9D2C631"/>
<dbReference type="Gene3D" id="3.40.50.1110">
    <property type="entry name" value="SGNH hydrolase"/>
    <property type="match status" value="1"/>
</dbReference>
<dbReference type="PANTHER" id="PTHR34407:SF1">
    <property type="entry name" value="SGNH HYDROLASE-TYPE ESTERASE DOMAIN-CONTAINING PROTEIN"/>
    <property type="match status" value="1"/>
</dbReference>
<evidence type="ECO:0000256" key="1">
    <source>
        <dbReference type="SAM" id="MobiDB-lite"/>
    </source>
</evidence>
<organism evidence="3 4">
    <name type="scientific">Candidatus Eisenbergiella pullistercoris</name>
    <dbReference type="NCBI Taxonomy" id="2838555"/>
    <lineage>
        <taxon>Bacteria</taxon>
        <taxon>Bacillati</taxon>
        <taxon>Bacillota</taxon>
        <taxon>Clostridia</taxon>
        <taxon>Lachnospirales</taxon>
        <taxon>Lachnospiraceae</taxon>
        <taxon>Eisenbergiella</taxon>
    </lineage>
</organism>
<evidence type="ECO:0000313" key="4">
    <source>
        <dbReference type="Proteomes" id="UP000824007"/>
    </source>
</evidence>
<dbReference type="CDD" id="cd00229">
    <property type="entry name" value="SGNH_hydrolase"/>
    <property type="match status" value="1"/>
</dbReference>
<evidence type="ECO:0000259" key="2">
    <source>
        <dbReference type="Pfam" id="PF13472"/>
    </source>
</evidence>
<feature type="region of interest" description="Disordered" evidence="1">
    <location>
        <begin position="220"/>
        <end position="239"/>
    </location>
</feature>
<dbReference type="SUPFAM" id="SSF52266">
    <property type="entry name" value="SGNH hydrolase"/>
    <property type="match status" value="1"/>
</dbReference>
<evidence type="ECO:0000313" key="3">
    <source>
        <dbReference type="EMBL" id="HIY59530.1"/>
    </source>
</evidence>
<dbReference type="InterPro" id="IPR036514">
    <property type="entry name" value="SGNH_hydro_sf"/>
</dbReference>